<feature type="region of interest" description="Disordered" evidence="1">
    <location>
        <begin position="759"/>
        <end position="817"/>
    </location>
</feature>
<name>A0A0D2AXK5_9PEZI</name>
<evidence type="ECO:0000256" key="1">
    <source>
        <dbReference type="SAM" id="MobiDB-lite"/>
    </source>
</evidence>
<feature type="compositionally biased region" description="Polar residues" evidence="1">
    <location>
        <begin position="92"/>
        <end position="102"/>
    </location>
</feature>
<proteinExistence type="predicted"/>
<dbReference type="VEuPathDB" id="FungiDB:PV09_04757"/>
<accession>A0A0D2AXK5</accession>
<feature type="compositionally biased region" description="Polar residues" evidence="1">
    <location>
        <begin position="790"/>
        <end position="803"/>
    </location>
</feature>
<feature type="region of interest" description="Disordered" evidence="1">
    <location>
        <begin position="542"/>
        <end position="565"/>
    </location>
</feature>
<sequence>MAPASASDPPVRRRRTRRGRRPPPSSAPRGRQPVTSLPPSSNSTLTPHITVISRPTDEDETSTCGSDKSEKLVRTNPSYLAETDTGRDLHHPSSQTDQESRQATFADMARVGLGPPRDFRPDHMASQEPVPLHHYMKFKKPRGRRGYSPLEEELGTAPPDTSLVLGNCRVLSSMTDENSETLYKTDTCKVQNNVQLLQTAHPFDALGQHFALVRQAFGRELPSASHLHENEGQRDGEIQFTIDGGGDIQAHAWSAAHLQWVNVGLFSYRRKAIEGALGVRQLKGQKIGSVMPRNQIEMFIALAKQFEEESSIVSLSPSAFEASALRTQKPTPVALPLHSPRPQSAVISFNSSTKLNTQFDLSDRDSKQAAPPNVKSFVSSANTHLVPSLQRTATNTTDDRDLLKETSTFLAPLTESQYSSPTDSHNYSQLDQRFSIASTEPTGLETTRYTYNSSSFVPSPSQSSNAGVLPVFKLEQDHQTHLWHEGKLQLRQQAGVDASREPYYRDKDTSNELVSLDPFHKPLTPGSGRLGVLAHQTQQALQRRDKPGDVARRTNLKRASQAPAIPQKIKEVRSWDDILSKRLGDNRPEALATTDSQQTSPDTDHEPSHRSISTIGLSEPDAEWEERQVPIWNTWQPIDDDMALYDSLAPRRRGPFFTAPNDDRNEGYFHGKFEDRVDMLCNDVEDAREERVEYLLHIARSIRDREGVPLGREKVEELLSDPLTHLMWSVKLNLTAQMEMPMGTGDYFQRAFVEPKPEYIDKSTNGDRSFFSANSPGLDEEVTSKGRAPNRSNSGKMRNTKATFSPVGSHRGARTST</sequence>
<dbReference type="InParanoid" id="A0A0D2AXK5"/>
<evidence type="ECO:0000313" key="2">
    <source>
        <dbReference type="EMBL" id="KIW03914.1"/>
    </source>
</evidence>
<dbReference type="OrthoDB" id="10251048at2759"/>
<evidence type="ECO:0000313" key="3">
    <source>
        <dbReference type="Proteomes" id="UP000053259"/>
    </source>
</evidence>
<feature type="compositionally biased region" description="Basic and acidic residues" evidence="1">
    <location>
        <begin position="542"/>
        <end position="552"/>
    </location>
</feature>
<dbReference type="EMBL" id="KN847542">
    <property type="protein sequence ID" value="KIW03914.1"/>
    <property type="molecule type" value="Genomic_DNA"/>
</dbReference>
<dbReference type="GeneID" id="27312730"/>
<feature type="region of interest" description="Disordered" evidence="1">
    <location>
        <begin position="583"/>
        <end position="620"/>
    </location>
</feature>
<dbReference type="RefSeq" id="XP_016213783.1">
    <property type="nucleotide sequence ID" value="XM_016358165.1"/>
</dbReference>
<feature type="compositionally biased region" description="Basic residues" evidence="1">
    <location>
        <begin position="12"/>
        <end position="21"/>
    </location>
</feature>
<dbReference type="HOGENOM" id="CLU_345885_0_0_1"/>
<feature type="region of interest" description="Disordered" evidence="1">
    <location>
        <begin position="1"/>
        <end position="102"/>
    </location>
</feature>
<reference evidence="2 3" key="1">
    <citation type="submission" date="2015-01" db="EMBL/GenBank/DDBJ databases">
        <title>The Genome Sequence of Ochroconis gallopava CBS43764.</title>
        <authorList>
            <consortium name="The Broad Institute Genomics Platform"/>
            <person name="Cuomo C."/>
            <person name="de Hoog S."/>
            <person name="Gorbushina A."/>
            <person name="Stielow B."/>
            <person name="Teixiera M."/>
            <person name="Abouelleil A."/>
            <person name="Chapman S.B."/>
            <person name="Priest M."/>
            <person name="Young S.K."/>
            <person name="Wortman J."/>
            <person name="Nusbaum C."/>
            <person name="Birren B."/>
        </authorList>
    </citation>
    <scope>NUCLEOTIDE SEQUENCE [LARGE SCALE GENOMIC DNA]</scope>
    <source>
        <strain evidence="2 3">CBS 43764</strain>
    </source>
</reference>
<dbReference type="Proteomes" id="UP000053259">
    <property type="component" value="Unassembled WGS sequence"/>
</dbReference>
<gene>
    <name evidence="2" type="ORF">PV09_04757</name>
</gene>
<feature type="compositionally biased region" description="Low complexity" evidence="1">
    <location>
        <begin position="27"/>
        <end position="47"/>
    </location>
</feature>
<dbReference type="AlphaFoldDB" id="A0A0D2AXK5"/>
<protein>
    <submittedName>
        <fullName evidence="2">Uncharacterized protein</fullName>
    </submittedName>
</protein>
<feature type="compositionally biased region" description="Polar residues" evidence="1">
    <location>
        <begin position="766"/>
        <end position="775"/>
    </location>
</feature>
<organism evidence="2 3">
    <name type="scientific">Verruconis gallopava</name>
    <dbReference type="NCBI Taxonomy" id="253628"/>
    <lineage>
        <taxon>Eukaryota</taxon>
        <taxon>Fungi</taxon>
        <taxon>Dikarya</taxon>
        <taxon>Ascomycota</taxon>
        <taxon>Pezizomycotina</taxon>
        <taxon>Dothideomycetes</taxon>
        <taxon>Pleosporomycetidae</taxon>
        <taxon>Venturiales</taxon>
        <taxon>Sympoventuriaceae</taxon>
        <taxon>Verruconis</taxon>
    </lineage>
</organism>
<keyword evidence="3" id="KW-1185">Reference proteome</keyword>